<comment type="subcellular location">
    <subcellularLocation>
        <location evidence="7">Cytoplasm</location>
    </subcellularLocation>
</comment>
<evidence type="ECO:0000313" key="9">
    <source>
        <dbReference type="EMBL" id="BAJ73720.1"/>
    </source>
</evidence>
<evidence type="ECO:0000256" key="1">
    <source>
        <dbReference type="ARBA" id="ARBA00022598"/>
    </source>
</evidence>
<feature type="binding site" description="in other chain" evidence="7">
    <location>
        <position position="379"/>
    </location>
    <ligand>
        <name>IMP</name>
        <dbReference type="ChEBI" id="CHEBI:58053"/>
        <note>ligand shared between dimeric partners</note>
    </ligand>
</feature>
<feature type="binding site" description="in other chain" evidence="7">
    <location>
        <position position="394"/>
    </location>
    <ligand>
        <name>IMP</name>
        <dbReference type="ChEBI" id="CHEBI:58053"/>
        <note>ligand shared between dimeric partners</note>
    </ligand>
</feature>
<organism evidence="9 10">
    <name type="scientific">Microbacterium testaceum (strain StLB037)</name>
    <dbReference type="NCBI Taxonomy" id="979556"/>
    <lineage>
        <taxon>Bacteria</taxon>
        <taxon>Bacillati</taxon>
        <taxon>Actinomycetota</taxon>
        <taxon>Actinomycetes</taxon>
        <taxon>Micrococcales</taxon>
        <taxon>Microbacteriaceae</taxon>
        <taxon>Microbacterium</taxon>
    </lineage>
</organism>
<dbReference type="OrthoDB" id="9806903at2"/>
<feature type="binding site" evidence="7">
    <location>
        <begin position="240"/>
        <end position="242"/>
    </location>
    <ligand>
        <name>GTP</name>
        <dbReference type="ChEBI" id="CHEBI:37565"/>
    </ligand>
</feature>
<evidence type="ECO:0000256" key="7">
    <source>
        <dbReference type="HAMAP-Rule" id="MF_00011"/>
    </source>
</evidence>
<reference key="2">
    <citation type="submission" date="2011-02" db="EMBL/GenBank/DDBJ databases">
        <title>Genome sequence of Microbacterium testaceum StLB037.</title>
        <authorList>
            <person name="Morohoshi T."/>
            <person name="Wang W.Z."/>
            <person name="Someya N."/>
            <person name="Ikeda T."/>
        </authorList>
    </citation>
    <scope>NUCLEOTIDE SEQUENCE</scope>
    <source>
        <strain>StLB037</strain>
    </source>
</reference>
<dbReference type="GO" id="GO:0000287">
    <property type="term" value="F:magnesium ion binding"/>
    <property type="evidence" value="ECO:0007669"/>
    <property type="project" value="UniProtKB-UniRule"/>
</dbReference>
<feature type="active site" description="Proton donor" evidence="7">
    <location>
        <position position="241"/>
    </location>
</feature>
<evidence type="ECO:0000256" key="6">
    <source>
        <dbReference type="ARBA" id="ARBA00023134"/>
    </source>
</evidence>
<gene>
    <name evidence="7" type="primary">purA</name>
    <name evidence="9" type="ordered locus">MTES_0756</name>
</gene>
<keyword evidence="3 7" id="KW-0547">Nucleotide-binding</keyword>
<evidence type="ECO:0000256" key="3">
    <source>
        <dbReference type="ARBA" id="ARBA00022741"/>
    </source>
</evidence>
<comment type="subunit">
    <text evidence="7">Homodimer.</text>
</comment>
<comment type="similarity">
    <text evidence="7">Belongs to the adenylosuccinate synthetase family.</text>
</comment>
<dbReference type="STRING" id="979556.MTES_0756"/>
<keyword evidence="6 7" id="KW-0342">GTP-binding</keyword>
<dbReference type="InterPro" id="IPR001114">
    <property type="entry name" value="Adenylosuccinate_synthetase"/>
</dbReference>
<keyword evidence="7" id="KW-0963">Cytoplasm</keyword>
<comment type="catalytic activity">
    <reaction evidence="7">
        <text>IMP + L-aspartate + GTP = N(6)-(1,2-dicarboxyethyl)-AMP + GDP + phosphate + 2 H(+)</text>
        <dbReference type="Rhea" id="RHEA:15753"/>
        <dbReference type="ChEBI" id="CHEBI:15378"/>
        <dbReference type="ChEBI" id="CHEBI:29991"/>
        <dbReference type="ChEBI" id="CHEBI:37565"/>
        <dbReference type="ChEBI" id="CHEBI:43474"/>
        <dbReference type="ChEBI" id="CHEBI:57567"/>
        <dbReference type="ChEBI" id="CHEBI:58053"/>
        <dbReference type="ChEBI" id="CHEBI:58189"/>
        <dbReference type="EC" id="6.3.4.4"/>
    </reaction>
</comment>
<feature type="binding site" description="in other chain" evidence="7">
    <location>
        <begin position="238"/>
        <end position="241"/>
    </location>
    <ligand>
        <name>IMP</name>
        <dbReference type="ChEBI" id="CHEBI:58053"/>
        <note>ligand shared between dimeric partners</note>
    </ligand>
</feature>
<dbReference type="InterPro" id="IPR042109">
    <property type="entry name" value="Adenylosuccinate_synth_dom1"/>
</dbReference>
<keyword evidence="2 7" id="KW-0479">Metal-binding</keyword>
<dbReference type="UniPathway" id="UPA00075">
    <property type="reaction ID" value="UER00335"/>
</dbReference>
<comment type="pathway">
    <text evidence="7">Purine metabolism; AMP biosynthesis via de novo pathway; AMP from IMP: step 1/2.</text>
</comment>
<name>E8NDP4_MICTS</name>
<dbReference type="SUPFAM" id="SSF52540">
    <property type="entry name" value="P-loop containing nucleoside triphosphate hydrolases"/>
    <property type="match status" value="2"/>
</dbReference>
<dbReference type="GO" id="GO:0044208">
    <property type="term" value="P:'de novo' AMP biosynthetic process"/>
    <property type="evidence" value="ECO:0007669"/>
    <property type="project" value="UniProtKB-UniRule"/>
</dbReference>
<dbReference type="Gene3D" id="3.40.50.300">
    <property type="entry name" value="P-loop containing nucleotide triphosphate hydrolases"/>
    <property type="match status" value="1"/>
</dbReference>
<dbReference type="Proteomes" id="UP000008975">
    <property type="component" value="Chromosome"/>
</dbReference>
<dbReference type="HAMAP" id="MF_00011">
    <property type="entry name" value="Adenylosucc_synth"/>
    <property type="match status" value="1"/>
</dbReference>
<dbReference type="RefSeq" id="WP_013583847.1">
    <property type="nucleotide sequence ID" value="NC_015125.1"/>
</dbReference>
<dbReference type="GO" id="GO:0005737">
    <property type="term" value="C:cytoplasm"/>
    <property type="evidence" value="ECO:0007669"/>
    <property type="project" value="UniProtKB-SubCell"/>
</dbReference>
<dbReference type="AlphaFoldDB" id="E8NDP4"/>
<dbReference type="eggNOG" id="COG0563">
    <property type="taxonomic scope" value="Bacteria"/>
</dbReference>
<dbReference type="EC" id="6.3.4.4" evidence="7"/>
<dbReference type="Pfam" id="PF13207">
    <property type="entry name" value="AAA_17"/>
    <property type="match status" value="1"/>
</dbReference>
<dbReference type="KEGG" id="mts:MTES_0756"/>
<dbReference type="Gene3D" id="3.40.440.10">
    <property type="entry name" value="Adenylosuccinate Synthetase, subunit A, domain 1"/>
    <property type="match status" value="2"/>
</dbReference>
<feature type="region of interest" description="Disordered" evidence="8">
    <location>
        <begin position="316"/>
        <end position="339"/>
    </location>
</feature>
<reference evidence="9 10" key="1">
    <citation type="journal article" date="2011" name="J. Bacteriol.">
        <title>Genome sequence of Microbacterium testaceum StLB037, an N-acylhomoserine lactone-degrading bacterium isolated from potato leaves.</title>
        <authorList>
            <person name="Morohoshi T."/>
            <person name="Wang W.-Z."/>
            <person name="Someya N."/>
            <person name="Ikeda T."/>
        </authorList>
    </citation>
    <scope>NUCLEOTIDE SEQUENCE [LARGE SCALE GENOMIC DNA]</scope>
    <source>
        <strain evidence="9 10">StLB037</strain>
    </source>
</reference>
<keyword evidence="4 7" id="KW-0658">Purine biosynthesis</keyword>
<dbReference type="Pfam" id="PF00709">
    <property type="entry name" value="Adenylsucc_synt"/>
    <property type="match status" value="2"/>
</dbReference>
<evidence type="ECO:0000256" key="4">
    <source>
        <dbReference type="ARBA" id="ARBA00022755"/>
    </source>
</evidence>
<dbReference type="HOGENOM" id="CLU_477229_0_0_11"/>
<feature type="binding site" evidence="7">
    <location>
        <position position="472"/>
    </location>
    <ligand>
        <name>GTP</name>
        <dbReference type="ChEBI" id="CHEBI:37565"/>
    </ligand>
</feature>
<comment type="caution">
    <text evidence="7">Lacks conserved residue(s) required for the propagation of feature annotation.</text>
</comment>
<protein>
    <recommendedName>
        <fullName evidence="7">Adenylosuccinate synthetase</fullName>
        <shortName evidence="7">AMPSase</shortName>
        <shortName evidence="7">AdSS</shortName>
        <ecNumber evidence="7">6.3.4.4</ecNumber>
    </recommendedName>
    <alternativeName>
        <fullName evidence="7">IMP--aspartate ligase</fullName>
    </alternativeName>
</protein>
<accession>E8NDP4</accession>
<evidence type="ECO:0000256" key="2">
    <source>
        <dbReference type="ARBA" id="ARBA00022723"/>
    </source>
</evidence>
<sequence length="552" mass="60114">MTLAGETFVAQPRIVVLSGPVGSGKSTLAEQLVRDYGAAHVRTQELIKDEAARRGEDLAEERRALQIFGDRLDTETGGQWVANGVGRLIADGELDSSLVIIDAVRILRQIEHLRDAFPSRVTHIHLYAPDDALSARYERRRGVSHIVELESYSAVAENQTERNTRLLGEDADISIDTNRCSFGDVETRAAAALRLGGARSARLVDVLIGGQYGSEGKGNIAFFLAPEYDLLMRVGGPNAGHKVPVGGAFTHRLLPSGTRANEQALLLIGPGATLDVEVLLKEIADCAVEKGRLFIDPQAMIIEPDDKEAEGQLKATIGSTGKGGGSAASRRIMGRSGTVTPPVRLAKNLQELEPYIRPAREVLEETFRAGGRVLLEGTQGTGLSLFHGHYPHVTSRDTTTSATLAEAGIGPHRLRRVVMVVRTYPIRVGNPIHGESGHMSQELTWAEIAERSGHDAAILTATEKGSVSGTERRVGEFDWEQLKRAADLNGATDIALTFTDYIDKRNEGARRFEQLSDDTVNFIEEVERVAASPVSLIGTRFDRRSVIDRREW</sequence>
<evidence type="ECO:0000256" key="8">
    <source>
        <dbReference type="SAM" id="MobiDB-lite"/>
    </source>
</evidence>
<dbReference type="GO" id="GO:0004019">
    <property type="term" value="F:adenylosuccinate synthase activity"/>
    <property type="evidence" value="ECO:0007669"/>
    <property type="project" value="UniProtKB-UniRule"/>
</dbReference>
<comment type="cofactor">
    <cofactor evidence="7">
        <name>Mg(2+)</name>
        <dbReference type="ChEBI" id="CHEBI:18420"/>
    </cofactor>
    <text evidence="7">Binds 1 Mg(2+) ion per subunit.</text>
</comment>
<dbReference type="InterPro" id="IPR042111">
    <property type="entry name" value="Adenylosuccinate_synth_dom3"/>
</dbReference>
<keyword evidence="5 7" id="KW-0460">Magnesium</keyword>
<feature type="binding site" evidence="7">
    <location>
        <begin position="498"/>
        <end position="500"/>
    </location>
    <ligand>
        <name>GTP</name>
        <dbReference type="ChEBI" id="CHEBI:37565"/>
    </ligand>
</feature>
<keyword evidence="1 7" id="KW-0436">Ligase</keyword>
<dbReference type="InterPro" id="IPR027417">
    <property type="entry name" value="P-loop_NTPase"/>
</dbReference>
<proteinExistence type="inferred from homology"/>
<dbReference type="PANTHER" id="PTHR11846:SF0">
    <property type="entry name" value="ADENYLOSUCCINATE SYNTHETASE"/>
    <property type="match status" value="1"/>
</dbReference>
<dbReference type="eggNOG" id="COG0104">
    <property type="taxonomic scope" value="Bacteria"/>
</dbReference>
<evidence type="ECO:0000256" key="5">
    <source>
        <dbReference type="ARBA" id="ARBA00022842"/>
    </source>
</evidence>
<comment type="function">
    <text evidence="7">Plays an important role in the de novo pathway of purine nucleotide biosynthesis. Catalyzes the first committed step in the biosynthesis of AMP from IMP.</text>
</comment>
<dbReference type="SMART" id="SM00788">
    <property type="entry name" value="Adenylsucc_synt"/>
    <property type="match status" value="1"/>
</dbReference>
<feature type="binding site" description="in other chain" evidence="7">
    <location>
        <position position="320"/>
    </location>
    <ligand>
        <name>IMP</name>
        <dbReference type="ChEBI" id="CHEBI:58053"/>
        <note>ligand shared between dimeric partners</note>
    </ligand>
</feature>
<dbReference type="PANTHER" id="PTHR11846">
    <property type="entry name" value="ADENYLOSUCCINATE SYNTHETASE"/>
    <property type="match status" value="1"/>
</dbReference>
<feature type="binding site" evidence="7">
    <location>
        <position position="240"/>
    </location>
    <ligand>
        <name>Mg(2+)</name>
        <dbReference type="ChEBI" id="CHEBI:18420"/>
    </ligand>
</feature>
<evidence type="ECO:0000313" key="10">
    <source>
        <dbReference type="Proteomes" id="UP000008975"/>
    </source>
</evidence>
<dbReference type="GO" id="GO:0046040">
    <property type="term" value="P:IMP metabolic process"/>
    <property type="evidence" value="ECO:0007669"/>
    <property type="project" value="TreeGrafter"/>
</dbReference>
<dbReference type="Gene3D" id="3.90.170.10">
    <property type="entry name" value="Adenylosuccinate Synthetase, subunit A, domain 3"/>
    <property type="match status" value="1"/>
</dbReference>
<dbReference type="EMBL" id="AP012052">
    <property type="protein sequence ID" value="BAJ73720.1"/>
    <property type="molecule type" value="Genomic_DNA"/>
</dbReference>
<dbReference type="GO" id="GO:0005525">
    <property type="term" value="F:GTP binding"/>
    <property type="evidence" value="ECO:0007669"/>
    <property type="project" value="UniProtKB-UniRule"/>
</dbReference>